<accession>A0A1N7ITF2</accession>
<feature type="binding site" evidence="6">
    <location>
        <position position="35"/>
    </location>
    <ligand>
        <name>Mg(2+)</name>
        <dbReference type="ChEBI" id="CHEBI:18420"/>
        <label>1</label>
    </ligand>
</feature>
<dbReference type="RefSeq" id="WP_076398666.1">
    <property type="nucleotide sequence ID" value="NZ_FTOA01000001.1"/>
</dbReference>
<feature type="binding site" evidence="6">
    <location>
        <position position="254"/>
    </location>
    <ligand>
        <name>Mg(2+)</name>
        <dbReference type="ChEBI" id="CHEBI:18420"/>
        <label>1</label>
    </ligand>
</feature>
<dbReference type="CDD" id="cd09086">
    <property type="entry name" value="ExoIII-like_AP-endo"/>
    <property type="match status" value="1"/>
</dbReference>
<comment type="cofactor">
    <cofactor evidence="6">
        <name>Mg(2+)</name>
        <dbReference type="ChEBI" id="CHEBI:18420"/>
    </cofactor>
    <cofactor evidence="6">
        <name>Mn(2+)</name>
        <dbReference type="ChEBI" id="CHEBI:29035"/>
    </cofactor>
    <text evidence="6">Probably binds two magnesium or manganese ions per subunit.</text>
</comment>
<name>A0A1N7ITF2_9PROT</name>
<feature type="active site" description="Proton acceptor" evidence="5">
    <location>
        <position position="254"/>
    </location>
</feature>
<evidence type="ECO:0000313" key="9">
    <source>
        <dbReference type="EMBL" id="SIS40320.1"/>
    </source>
</evidence>
<keyword evidence="2 6" id="KW-0479">Metal-binding</keyword>
<evidence type="ECO:0000256" key="6">
    <source>
        <dbReference type="PIRSR" id="PIRSR604808-2"/>
    </source>
</evidence>
<evidence type="ECO:0000256" key="7">
    <source>
        <dbReference type="PIRSR" id="PIRSR604808-3"/>
    </source>
</evidence>
<dbReference type="STRING" id="80876.SAMN05421779_101591"/>
<proteinExistence type="inferred from homology"/>
<evidence type="ECO:0000256" key="5">
    <source>
        <dbReference type="PIRSR" id="PIRSR604808-1"/>
    </source>
</evidence>
<feature type="domain" description="Endonuclease/exonuclease/phosphatase" evidence="8">
    <location>
        <begin position="5"/>
        <end position="254"/>
    </location>
</feature>
<keyword evidence="6" id="KW-0464">Manganese</keyword>
<evidence type="ECO:0000259" key="8">
    <source>
        <dbReference type="Pfam" id="PF03372"/>
    </source>
</evidence>
<evidence type="ECO:0000256" key="4">
    <source>
        <dbReference type="ARBA" id="ARBA00022842"/>
    </source>
</evidence>
<dbReference type="InterPro" id="IPR020847">
    <property type="entry name" value="AP_endonuclease_F1_BS"/>
</dbReference>
<feature type="binding site" evidence="6">
    <location>
        <position position="8"/>
    </location>
    <ligand>
        <name>Mg(2+)</name>
        <dbReference type="ChEBI" id="CHEBI:18420"/>
        <label>1</label>
    </ligand>
</feature>
<feature type="site" description="Interaction with DNA substrate" evidence="7">
    <location>
        <position position="254"/>
    </location>
</feature>
<dbReference type="InterPro" id="IPR037493">
    <property type="entry name" value="ExoIII-like"/>
</dbReference>
<evidence type="ECO:0000256" key="2">
    <source>
        <dbReference type="ARBA" id="ARBA00022723"/>
    </source>
</evidence>
<feature type="active site" evidence="5">
    <location>
        <position position="112"/>
    </location>
</feature>
<evidence type="ECO:0000256" key="1">
    <source>
        <dbReference type="ARBA" id="ARBA00007092"/>
    </source>
</evidence>
<dbReference type="PROSITE" id="PS00726">
    <property type="entry name" value="AP_NUCLEASE_F1_1"/>
    <property type="match status" value="1"/>
</dbReference>
<dbReference type="Proteomes" id="UP000185678">
    <property type="component" value="Unassembled WGS sequence"/>
</dbReference>
<organism evidence="9 10">
    <name type="scientific">Insolitispirillum peregrinum</name>
    <dbReference type="NCBI Taxonomy" id="80876"/>
    <lineage>
        <taxon>Bacteria</taxon>
        <taxon>Pseudomonadati</taxon>
        <taxon>Pseudomonadota</taxon>
        <taxon>Alphaproteobacteria</taxon>
        <taxon>Rhodospirillales</taxon>
        <taxon>Novispirillaceae</taxon>
        <taxon>Insolitispirillum</taxon>
    </lineage>
</organism>
<comment type="similarity">
    <text evidence="1">Belongs to the DNA repair enzymes AP/ExoA family.</text>
</comment>
<dbReference type="NCBIfam" id="TIGR00195">
    <property type="entry name" value="exoDNase_III"/>
    <property type="match status" value="1"/>
</dbReference>
<sequence>MVKIATWNVNSIKARLPHVLRWLQEASPDVVLLQELKCVDEAFPFLEIEALGYRCEVHGQKTYNGVAILSRLPVADVQRGLPDLDGSPCPDDPQARYIQARIADRITIASLYLPNGNPVDTEKFPYKLSWMDRLNRHAQRLFARNEMTVLAGDYNICPTDEDVYDPIGWRDDALCRPESRQRFWSLRHAGWTDAYRALNREPNRYSFWDYQAGAWPKDRGVRIDHLLLSPLAADRLMASGIDRKPRGEEKASDHTPVWCSIDF</sequence>
<protein>
    <submittedName>
        <fullName evidence="9">Exodeoxyribonuclease-3</fullName>
    </submittedName>
</protein>
<keyword evidence="3" id="KW-0378">Hydrolase</keyword>
<feature type="active site" description="Proton donor/acceptor" evidence="5">
    <location>
        <position position="153"/>
    </location>
</feature>
<evidence type="ECO:0000256" key="3">
    <source>
        <dbReference type="ARBA" id="ARBA00022801"/>
    </source>
</evidence>
<dbReference type="GO" id="GO:0004519">
    <property type="term" value="F:endonuclease activity"/>
    <property type="evidence" value="ECO:0007669"/>
    <property type="project" value="InterPro"/>
</dbReference>
<dbReference type="InterPro" id="IPR005135">
    <property type="entry name" value="Endo/exonuclease/phosphatase"/>
</dbReference>
<feature type="binding site" evidence="6">
    <location>
        <position position="253"/>
    </location>
    <ligand>
        <name>Mg(2+)</name>
        <dbReference type="ChEBI" id="CHEBI:18420"/>
        <label>1</label>
    </ligand>
</feature>
<dbReference type="GO" id="GO:0003677">
    <property type="term" value="F:DNA binding"/>
    <property type="evidence" value="ECO:0007669"/>
    <property type="project" value="InterPro"/>
</dbReference>
<dbReference type="Gene3D" id="3.60.10.10">
    <property type="entry name" value="Endonuclease/exonuclease/phosphatase"/>
    <property type="match status" value="1"/>
</dbReference>
<dbReference type="AlphaFoldDB" id="A0A1N7ITF2"/>
<feature type="binding site" evidence="6">
    <location>
        <position position="153"/>
    </location>
    <ligand>
        <name>Mg(2+)</name>
        <dbReference type="ChEBI" id="CHEBI:18420"/>
        <label>1</label>
    </ligand>
</feature>
<dbReference type="EMBL" id="FTOA01000001">
    <property type="protein sequence ID" value="SIS40320.1"/>
    <property type="molecule type" value="Genomic_DNA"/>
</dbReference>
<dbReference type="OrthoDB" id="9803914at2"/>
<dbReference type="Pfam" id="PF03372">
    <property type="entry name" value="Exo_endo_phos"/>
    <property type="match status" value="1"/>
</dbReference>
<feature type="binding site" evidence="6">
    <location>
        <position position="155"/>
    </location>
    <ligand>
        <name>Mg(2+)</name>
        <dbReference type="ChEBI" id="CHEBI:18420"/>
        <label>1</label>
    </ligand>
</feature>
<gene>
    <name evidence="9" type="ORF">SAMN05421779_101591</name>
</gene>
<evidence type="ECO:0000313" key="10">
    <source>
        <dbReference type="Proteomes" id="UP000185678"/>
    </source>
</evidence>
<reference evidence="9 10" key="1">
    <citation type="submission" date="2017-01" db="EMBL/GenBank/DDBJ databases">
        <authorList>
            <person name="Mah S.A."/>
            <person name="Swanson W.J."/>
            <person name="Moy G.W."/>
            <person name="Vacquier V.D."/>
        </authorList>
    </citation>
    <scope>NUCLEOTIDE SEQUENCE [LARGE SCALE GENOMIC DNA]</scope>
    <source>
        <strain evidence="9 10">DSM 11589</strain>
    </source>
</reference>
<dbReference type="PANTHER" id="PTHR43250">
    <property type="entry name" value="EXODEOXYRIBONUCLEASE III"/>
    <property type="match status" value="1"/>
</dbReference>
<feature type="site" description="Transition state stabilizer" evidence="7">
    <location>
        <position position="155"/>
    </location>
</feature>
<dbReference type="PANTHER" id="PTHR43250:SF2">
    <property type="entry name" value="EXODEOXYRIBONUCLEASE III"/>
    <property type="match status" value="1"/>
</dbReference>
<dbReference type="SUPFAM" id="SSF56219">
    <property type="entry name" value="DNase I-like"/>
    <property type="match status" value="1"/>
</dbReference>
<dbReference type="InterPro" id="IPR036691">
    <property type="entry name" value="Endo/exonu/phosph_ase_sf"/>
</dbReference>
<dbReference type="GO" id="GO:0006281">
    <property type="term" value="P:DNA repair"/>
    <property type="evidence" value="ECO:0007669"/>
    <property type="project" value="InterPro"/>
</dbReference>
<dbReference type="GO" id="GO:0008311">
    <property type="term" value="F:double-stranded DNA 3'-5' DNA exonuclease activity"/>
    <property type="evidence" value="ECO:0007669"/>
    <property type="project" value="InterPro"/>
</dbReference>
<dbReference type="GO" id="GO:0046872">
    <property type="term" value="F:metal ion binding"/>
    <property type="evidence" value="ECO:0007669"/>
    <property type="project" value="UniProtKB-KW"/>
</dbReference>
<feature type="site" description="Important for catalytic activity" evidence="7">
    <location>
        <position position="224"/>
    </location>
</feature>
<keyword evidence="10" id="KW-1185">Reference proteome</keyword>
<keyword evidence="4 6" id="KW-0460">Magnesium</keyword>
<dbReference type="NCBIfam" id="TIGR00633">
    <property type="entry name" value="xth"/>
    <property type="match status" value="1"/>
</dbReference>
<dbReference type="PROSITE" id="PS51435">
    <property type="entry name" value="AP_NUCLEASE_F1_4"/>
    <property type="match status" value="1"/>
</dbReference>
<dbReference type="InterPro" id="IPR004808">
    <property type="entry name" value="AP_endonuc_1"/>
</dbReference>